<dbReference type="RefSeq" id="WP_092735410.1">
    <property type="nucleotide sequence ID" value="NZ_FNPC01000019.1"/>
</dbReference>
<dbReference type="InterPro" id="IPR036388">
    <property type="entry name" value="WH-like_DNA-bd_sf"/>
</dbReference>
<accession>A0A1H3P4K9</accession>
<dbReference type="OrthoDB" id="351200at2157"/>
<name>A0A1H3P4K9_9EURY</name>
<evidence type="ECO:0000256" key="1">
    <source>
        <dbReference type="SAM" id="MobiDB-lite"/>
    </source>
</evidence>
<organism evidence="2 3">
    <name type="scientific">Halopenitus persicus</name>
    <dbReference type="NCBI Taxonomy" id="1048396"/>
    <lineage>
        <taxon>Archaea</taxon>
        <taxon>Methanobacteriati</taxon>
        <taxon>Methanobacteriota</taxon>
        <taxon>Stenosarchaea group</taxon>
        <taxon>Halobacteria</taxon>
        <taxon>Halobacteriales</taxon>
        <taxon>Haloferacaceae</taxon>
        <taxon>Halopenitus</taxon>
    </lineage>
</organism>
<feature type="region of interest" description="Disordered" evidence="1">
    <location>
        <begin position="1"/>
        <end position="24"/>
    </location>
</feature>
<dbReference type="AlphaFoldDB" id="A0A1H3P4K9"/>
<dbReference type="InterPro" id="IPR013324">
    <property type="entry name" value="RNA_pol_sigma_r3/r4-like"/>
</dbReference>
<dbReference type="Proteomes" id="UP000199079">
    <property type="component" value="Unassembled WGS sequence"/>
</dbReference>
<keyword evidence="3" id="KW-1185">Reference proteome</keyword>
<dbReference type="EMBL" id="FNPC01000019">
    <property type="protein sequence ID" value="SDY95960.1"/>
    <property type="molecule type" value="Genomic_DNA"/>
</dbReference>
<reference evidence="3" key="1">
    <citation type="submission" date="2016-10" db="EMBL/GenBank/DDBJ databases">
        <authorList>
            <person name="Varghese N."/>
            <person name="Submissions S."/>
        </authorList>
    </citation>
    <scope>NUCLEOTIDE SEQUENCE [LARGE SCALE GENOMIC DNA]</scope>
    <source>
        <strain evidence="3">DC30,IBRC 10041,KCTC 4046</strain>
    </source>
</reference>
<gene>
    <name evidence="2" type="ORF">SAMN05216564_11913</name>
</gene>
<sequence>MSETTIHRVDGVGKQTTSDVPADFNPETFEQAIHGLQQLVISFARLDDRMSDDYNPNHTKTTSDEGDKQLVIEEDTMLDDVLTCIPKRWDVSVLTDLVMDNSYAVRTSVNCGGGIIVYATAFVQEGMLNSYTVGHTDLLDPDETREVSDLTKNSSARVLTHVNRFFERSVTAAYAKTIPSAATAFDYIATKADTPPTGRRPASLRDRREQLSQKEWAEIRGKTQQTVSDNVRSARKQLRDRDDLDAFTRRSPALVELDEDADDNGDIRLV</sequence>
<evidence type="ECO:0000313" key="2">
    <source>
        <dbReference type="EMBL" id="SDY95960.1"/>
    </source>
</evidence>
<evidence type="ECO:0000313" key="3">
    <source>
        <dbReference type="Proteomes" id="UP000199079"/>
    </source>
</evidence>
<protein>
    <submittedName>
        <fullName evidence="2">Uncharacterized protein</fullName>
    </submittedName>
</protein>
<dbReference type="Gene3D" id="1.10.10.10">
    <property type="entry name" value="Winged helix-like DNA-binding domain superfamily/Winged helix DNA-binding domain"/>
    <property type="match status" value="1"/>
</dbReference>
<proteinExistence type="predicted"/>
<feature type="compositionally biased region" description="Polar residues" evidence="1">
    <location>
        <begin position="222"/>
        <end position="231"/>
    </location>
</feature>
<dbReference type="SUPFAM" id="SSF88659">
    <property type="entry name" value="Sigma3 and sigma4 domains of RNA polymerase sigma factors"/>
    <property type="match status" value="1"/>
</dbReference>
<feature type="region of interest" description="Disordered" evidence="1">
    <location>
        <begin position="221"/>
        <end position="243"/>
    </location>
</feature>
<feature type="compositionally biased region" description="Basic and acidic residues" evidence="1">
    <location>
        <begin position="1"/>
        <end position="11"/>
    </location>
</feature>